<dbReference type="InterPro" id="IPR039420">
    <property type="entry name" value="WalR-like"/>
</dbReference>
<dbReference type="Pfam" id="PF00486">
    <property type="entry name" value="Trans_reg_C"/>
    <property type="match status" value="1"/>
</dbReference>
<dbReference type="CDD" id="cd17574">
    <property type="entry name" value="REC_OmpR"/>
    <property type="match status" value="1"/>
</dbReference>
<dbReference type="SMART" id="SM00862">
    <property type="entry name" value="Trans_reg_C"/>
    <property type="match status" value="1"/>
</dbReference>
<dbReference type="InterPro" id="IPR001789">
    <property type="entry name" value="Sig_transdc_resp-reg_receiver"/>
</dbReference>
<dbReference type="SUPFAM" id="SSF46894">
    <property type="entry name" value="C-terminal effector domain of the bipartite response regulators"/>
    <property type="match status" value="1"/>
</dbReference>
<keyword evidence="1 4" id="KW-0597">Phosphoprotein</keyword>
<evidence type="ECO:0000256" key="5">
    <source>
        <dbReference type="PROSITE-ProRule" id="PRU01091"/>
    </source>
</evidence>
<proteinExistence type="predicted"/>
<evidence type="ECO:0000259" key="6">
    <source>
        <dbReference type="PROSITE" id="PS50110"/>
    </source>
</evidence>
<evidence type="ECO:0000256" key="3">
    <source>
        <dbReference type="ARBA" id="ARBA00023125"/>
    </source>
</evidence>
<dbReference type="EMBL" id="CP017305">
    <property type="protein sequence ID" value="AOS84734.1"/>
    <property type="molecule type" value="Genomic_DNA"/>
</dbReference>
<keyword evidence="2" id="KW-0902">Two-component regulatory system</keyword>
<evidence type="ECO:0000256" key="2">
    <source>
        <dbReference type="ARBA" id="ARBA00023012"/>
    </source>
</evidence>
<feature type="domain" description="OmpR/PhoB-type" evidence="7">
    <location>
        <begin position="141"/>
        <end position="240"/>
    </location>
</feature>
<feature type="modified residue" description="4-aspartylphosphate" evidence="4">
    <location>
        <position position="59"/>
    </location>
</feature>
<evidence type="ECO:0000256" key="1">
    <source>
        <dbReference type="ARBA" id="ARBA00022553"/>
    </source>
</evidence>
<dbReference type="Gene3D" id="3.40.50.2300">
    <property type="match status" value="1"/>
</dbReference>
<feature type="DNA-binding region" description="OmpR/PhoB-type" evidence="5">
    <location>
        <begin position="141"/>
        <end position="240"/>
    </location>
</feature>
<keyword evidence="9" id="KW-1185">Reference proteome</keyword>
<dbReference type="GO" id="GO:0000156">
    <property type="term" value="F:phosphorelay response regulator activity"/>
    <property type="evidence" value="ECO:0007669"/>
    <property type="project" value="TreeGrafter"/>
</dbReference>
<dbReference type="PANTHER" id="PTHR48111">
    <property type="entry name" value="REGULATOR OF RPOS"/>
    <property type="match status" value="1"/>
</dbReference>
<dbReference type="Gene3D" id="1.10.10.10">
    <property type="entry name" value="Winged helix-like DNA-binding domain superfamily/Winged helix DNA-binding domain"/>
    <property type="match status" value="1"/>
</dbReference>
<dbReference type="GO" id="GO:0005829">
    <property type="term" value="C:cytosol"/>
    <property type="evidence" value="ECO:0007669"/>
    <property type="project" value="TreeGrafter"/>
</dbReference>
<keyword evidence="3 5" id="KW-0238">DNA-binding</keyword>
<dbReference type="CDD" id="cd00383">
    <property type="entry name" value="trans_reg_C"/>
    <property type="match status" value="1"/>
</dbReference>
<dbReference type="KEGG" id="clz:BIU88_11670"/>
<sequence>MFQSDTSVSRIIFVDDEPSFRSVILKYLQRKGYQVTEVGSAIDFYREFERQQYALTIIDVGLPDQSGLVLTKYVRENSSTRILLLSGDTSPETKIEGYEAGADQFLTKPVNFRLLDAAVANLIARAARQADGSSEVLTSKAEEKSCSHSWRLLTEGWVLVTPSGEKLHLTGKEYAFIHKLLETPNAPVSRTTLLKELGYTLDEHGNRSLESLIYRLRKKNSPTLETPIKTVNGSGYIFTAKIEIEN</sequence>
<dbReference type="STRING" id="274537.BIU88_11670"/>
<accession>A0A1D8D7D2</accession>
<dbReference type="GO" id="GO:0032993">
    <property type="term" value="C:protein-DNA complex"/>
    <property type="evidence" value="ECO:0007669"/>
    <property type="project" value="TreeGrafter"/>
</dbReference>
<dbReference type="PROSITE" id="PS50110">
    <property type="entry name" value="RESPONSE_REGULATORY"/>
    <property type="match status" value="1"/>
</dbReference>
<evidence type="ECO:0008006" key="10">
    <source>
        <dbReference type="Google" id="ProtNLM"/>
    </source>
</evidence>
<evidence type="ECO:0000256" key="4">
    <source>
        <dbReference type="PROSITE-ProRule" id="PRU00169"/>
    </source>
</evidence>
<dbReference type="Pfam" id="PF00072">
    <property type="entry name" value="Response_reg"/>
    <property type="match status" value="1"/>
</dbReference>
<dbReference type="InterPro" id="IPR036388">
    <property type="entry name" value="WH-like_DNA-bd_sf"/>
</dbReference>
<dbReference type="Proteomes" id="UP000095185">
    <property type="component" value="Chromosome"/>
</dbReference>
<dbReference type="PANTHER" id="PTHR48111:SF40">
    <property type="entry name" value="PHOSPHATE REGULON TRANSCRIPTIONAL REGULATORY PROTEIN PHOB"/>
    <property type="match status" value="1"/>
</dbReference>
<dbReference type="GO" id="GO:0006355">
    <property type="term" value="P:regulation of DNA-templated transcription"/>
    <property type="evidence" value="ECO:0007669"/>
    <property type="project" value="InterPro"/>
</dbReference>
<dbReference type="InterPro" id="IPR001867">
    <property type="entry name" value="OmpR/PhoB-type_DNA-bd"/>
</dbReference>
<feature type="domain" description="Response regulatory" evidence="6">
    <location>
        <begin position="10"/>
        <end position="123"/>
    </location>
</feature>
<dbReference type="GO" id="GO:0000976">
    <property type="term" value="F:transcription cis-regulatory region binding"/>
    <property type="evidence" value="ECO:0007669"/>
    <property type="project" value="TreeGrafter"/>
</dbReference>
<dbReference type="InterPro" id="IPR011006">
    <property type="entry name" value="CheY-like_superfamily"/>
</dbReference>
<evidence type="ECO:0000313" key="9">
    <source>
        <dbReference type="Proteomes" id="UP000095185"/>
    </source>
</evidence>
<dbReference type="SMART" id="SM00448">
    <property type="entry name" value="REC"/>
    <property type="match status" value="1"/>
</dbReference>
<evidence type="ECO:0000313" key="8">
    <source>
        <dbReference type="EMBL" id="AOS84734.1"/>
    </source>
</evidence>
<dbReference type="AlphaFoldDB" id="A0A1D8D7D2"/>
<dbReference type="OrthoDB" id="9784252at2"/>
<organism evidence="8 9">
    <name type="scientific">Chlorobaculum limnaeum</name>
    <dbReference type="NCBI Taxonomy" id="274537"/>
    <lineage>
        <taxon>Bacteria</taxon>
        <taxon>Pseudomonadati</taxon>
        <taxon>Chlorobiota</taxon>
        <taxon>Chlorobiia</taxon>
        <taxon>Chlorobiales</taxon>
        <taxon>Chlorobiaceae</taxon>
        <taxon>Chlorobaculum</taxon>
    </lineage>
</organism>
<reference evidence="8" key="1">
    <citation type="submission" date="2016-09" db="EMBL/GenBank/DDBJ databases">
        <title>Genome sequence of Chlorobaculum limnaeum.</title>
        <authorList>
            <person name="Liu Z."/>
            <person name="Tank M."/>
            <person name="Bryant D.A."/>
        </authorList>
    </citation>
    <scope>NUCLEOTIDE SEQUENCE [LARGE SCALE GENOMIC DNA]</scope>
    <source>
        <strain evidence="8">DSM 1677</strain>
    </source>
</reference>
<gene>
    <name evidence="8" type="ORF">BIU88_11670</name>
</gene>
<dbReference type="SUPFAM" id="SSF52172">
    <property type="entry name" value="CheY-like"/>
    <property type="match status" value="1"/>
</dbReference>
<dbReference type="PROSITE" id="PS51755">
    <property type="entry name" value="OMPR_PHOB"/>
    <property type="match status" value="1"/>
</dbReference>
<dbReference type="RefSeq" id="WP_069810924.1">
    <property type="nucleotide sequence ID" value="NZ_CP017305.1"/>
</dbReference>
<evidence type="ECO:0000259" key="7">
    <source>
        <dbReference type="PROSITE" id="PS51755"/>
    </source>
</evidence>
<protein>
    <recommendedName>
        <fullName evidence="10">Transcriptional regulator</fullName>
    </recommendedName>
</protein>
<name>A0A1D8D7D2_CHLLM</name>
<dbReference type="InterPro" id="IPR016032">
    <property type="entry name" value="Sig_transdc_resp-reg_C-effctor"/>
</dbReference>